<dbReference type="Proteomes" id="UP000199134">
    <property type="component" value="Unassembled WGS sequence"/>
</dbReference>
<feature type="chain" id="PRO_5011650005" evidence="1">
    <location>
        <begin position="23"/>
        <end position="209"/>
    </location>
</feature>
<gene>
    <name evidence="2" type="ORF">SAMN04487900_103166</name>
</gene>
<name>A0A1H0EHH1_9BACT</name>
<proteinExistence type="predicted"/>
<comment type="caution">
    <text evidence="2">The sequence shown here is derived from an EMBL/GenBank/DDBJ whole genome shotgun (WGS) entry which is preliminary data.</text>
</comment>
<dbReference type="EMBL" id="FNIW01000003">
    <property type="protein sequence ID" value="SDN81802.1"/>
    <property type="molecule type" value="Genomic_DNA"/>
</dbReference>
<sequence>MKRKRIILTLLMLIPAVVKLQAGEPEKYRIEFMNCKRILVGNKWLKKNDTFEDPMTIHWKNGKQYLRVRSLKTQKEYGLNMDAFIEAKVQNLRDFLIKTNSVSTRGRSKFRHYSQVVHYLVDSLHFQAFEEPQLDVVTEAIWQRNGRKHVTPIQRTPDNKFYIITRDILGAENQPDSLLLDIQERSIKENWRNRVYRKIPIRCLPIEVE</sequence>
<keyword evidence="1" id="KW-0732">Signal</keyword>
<reference evidence="3" key="1">
    <citation type="submission" date="2016-10" db="EMBL/GenBank/DDBJ databases">
        <authorList>
            <person name="de Groot N.N."/>
        </authorList>
    </citation>
    <scope>NUCLEOTIDE SEQUENCE [LARGE SCALE GENOMIC DNA]</scope>
    <source>
        <strain evidence="3">BP1-145</strain>
    </source>
</reference>
<evidence type="ECO:0000256" key="1">
    <source>
        <dbReference type="SAM" id="SignalP"/>
    </source>
</evidence>
<organism evidence="2 3">
    <name type="scientific">Prevotella communis</name>
    <dbReference type="NCBI Taxonomy" id="2913614"/>
    <lineage>
        <taxon>Bacteria</taxon>
        <taxon>Pseudomonadati</taxon>
        <taxon>Bacteroidota</taxon>
        <taxon>Bacteroidia</taxon>
        <taxon>Bacteroidales</taxon>
        <taxon>Prevotellaceae</taxon>
        <taxon>Prevotella</taxon>
    </lineage>
</organism>
<evidence type="ECO:0000313" key="2">
    <source>
        <dbReference type="EMBL" id="SDN81802.1"/>
    </source>
</evidence>
<protein>
    <submittedName>
        <fullName evidence="2">Uncharacterized protein</fullName>
    </submittedName>
</protein>
<evidence type="ECO:0000313" key="3">
    <source>
        <dbReference type="Proteomes" id="UP000199134"/>
    </source>
</evidence>
<accession>A0A1H0EHH1</accession>
<dbReference type="RefSeq" id="WP_091852078.1">
    <property type="nucleotide sequence ID" value="NZ_FNIW01000003.1"/>
</dbReference>
<dbReference type="AlphaFoldDB" id="A0A1H0EHH1"/>
<feature type="signal peptide" evidence="1">
    <location>
        <begin position="1"/>
        <end position="22"/>
    </location>
</feature>